<organism evidence="2 3">
    <name type="scientific">Streptomyces laurentii</name>
    <dbReference type="NCBI Taxonomy" id="39478"/>
    <lineage>
        <taxon>Bacteria</taxon>
        <taxon>Bacillati</taxon>
        <taxon>Actinomycetota</taxon>
        <taxon>Actinomycetes</taxon>
        <taxon>Kitasatosporales</taxon>
        <taxon>Streptomycetaceae</taxon>
        <taxon>Streptomyces</taxon>
    </lineage>
</organism>
<evidence type="ECO:0008006" key="4">
    <source>
        <dbReference type="Google" id="ProtNLM"/>
    </source>
</evidence>
<dbReference type="KEGG" id="slau:SLA_5714"/>
<evidence type="ECO:0000313" key="2">
    <source>
        <dbReference type="EMBL" id="BAU86583.1"/>
    </source>
</evidence>
<accession>A0A160P718</accession>
<feature type="chain" id="PRO_5007819228" description="DUF3558 domain-containing protein" evidence="1">
    <location>
        <begin position="31"/>
        <end position="192"/>
    </location>
</feature>
<proteinExistence type="predicted"/>
<evidence type="ECO:0000256" key="1">
    <source>
        <dbReference type="SAM" id="SignalP"/>
    </source>
</evidence>
<gene>
    <name evidence="2" type="ORF">SLA_5714</name>
</gene>
<protein>
    <recommendedName>
        <fullName evidence="4">DUF3558 domain-containing protein</fullName>
    </recommendedName>
</protein>
<keyword evidence="3" id="KW-1185">Reference proteome</keyword>
<evidence type="ECO:0000313" key="3">
    <source>
        <dbReference type="Proteomes" id="UP000217676"/>
    </source>
</evidence>
<dbReference type="Proteomes" id="UP000217676">
    <property type="component" value="Chromosome"/>
</dbReference>
<sequence length="192" mass="20625">MAHMFRFGKAVRAVVAGVATAGLLAGCSEAEPKAVPKLPSPRVCWGALAGSEVSPLLPQGDKVSIRARPFVLAESTDAVTCNVNVDGNVMFAAHATYWKFEDEVDWSPYDGAHPRPLDVGRKGIIWPGGAGTHFVCEPSTSSSDPGKYIELSINVYKPPDKEETQKALPKLLQEFLTFAERELKCPGASAKK</sequence>
<feature type="signal peptide" evidence="1">
    <location>
        <begin position="1"/>
        <end position="30"/>
    </location>
</feature>
<name>A0A160P718_STRLU</name>
<dbReference type="PROSITE" id="PS51257">
    <property type="entry name" value="PROKAR_LIPOPROTEIN"/>
    <property type="match status" value="1"/>
</dbReference>
<keyword evidence="1" id="KW-0732">Signal</keyword>
<reference evidence="2 3" key="1">
    <citation type="journal article" date="2016" name="Genome Announc.">
        <title>Complete Genome Sequence of Thiostrepton-Producing Streptomyces laurentii ATCC 31255.</title>
        <authorList>
            <person name="Doi K."/>
            <person name="Fujino Y."/>
            <person name="Nagayoshi Y."/>
            <person name="Ohshima T."/>
            <person name="Ogata S."/>
        </authorList>
    </citation>
    <scope>NUCLEOTIDE SEQUENCE [LARGE SCALE GENOMIC DNA]</scope>
    <source>
        <strain evidence="2 3">ATCC 31255</strain>
    </source>
</reference>
<dbReference type="EMBL" id="AP017424">
    <property type="protein sequence ID" value="BAU86583.1"/>
    <property type="molecule type" value="Genomic_DNA"/>
</dbReference>
<dbReference type="AlphaFoldDB" id="A0A160P718"/>